<dbReference type="SUPFAM" id="SSF54631">
    <property type="entry name" value="CBS-domain pair"/>
    <property type="match status" value="1"/>
</dbReference>
<dbReference type="SMART" id="SM00116">
    <property type="entry name" value="CBS"/>
    <property type="match status" value="2"/>
</dbReference>
<dbReference type="PANTHER" id="PTHR43080">
    <property type="entry name" value="CBS DOMAIN-CONTAINING PROTEIN CBSX3, MITOCHONDRIAL"/>
    <property type="match status" value="1"/>
</dbReference>
<evidence type="ECO:0000313" key="5">
    <source>
        <dbReference type="Proteomes" id="UP001596445"/>
    </source>
</evidence>
<evidence type="ECO:0000256" key="2">
    <source>
        <dbReference type="PROSITE-ProRule" id="PRU00703"/>
    </source>
</evidence>
<dbReference type="PANTHER" id="PTHR43080:SF2">
    <property type="entry name" value="CBS DOMAIN-CONTAINING PROTEIN"/>
    <property type="match status" value="1"/>
</dbReference>
<keyword evidence="1 2" id="KW-0129">CBS domain</keyword>
<sequence length="126" mass="13329">MAPDETVLVEEVMSTPLETIPAGAPVQEAAEQMREHDISGLFVPGSDAGIITTTDIVDVVAAGDDPAEVTVADVMTAPVERVTTQVELNEAAEMMTTYGIKHLPVIDSQSDYVGMVSSTDTTSEFE</sequence>
<dbReference type="AlphaFoldDB" id="A0ABD5W1A9"/>
<dbReference type="EMBL" id="JBHSZI010000001">
    <property type="protein sequence ID" value="MFC7059271.1"/>
    <property type="molecule type" value="Genomic_DNA"/>
</dbReference>
<gene>
    <name evidence="4" type="ORF">ACFQQG_15205</name>
</gene>
<feature type="domain" description="CBS" evidence="3">
    <location>
        <begin position="75"/>
        <end position="126"/>
    </location>
</feature>
<dbReference type="Proteomes" id="UP001596445">
    <property type="component" value="Unassembled WGS sequence"/>
</dbReference>
<dbReference type="PROSITE" id="PS51371">
    <property type="entry name" value="CBS"/>
    <property type="match status" value="2"/>
</dbReference>
<dbReference type="InterPro" id="IPR046342">
    <property type="entry name" value="CBS_dom_sf"/>
</dbReference>
<dbReference type="RefSeq" id="WP_267162032.1">
    <property type="nucleotide sequence ID" value="NZ_CP112972.1"/>
</dbReference>
<feature type="domain" description="CBS" evidence="3">
    <location>
        <begin position="13"/>
        <end position="66"/>
    </location>
</feature>
<dbReference type="GeneID" id="76631406"/>
<accession>A0ABD5W1A9</accession>
<organism evidence="4 5">
    <name type="scientific">Halovenus salina</name>
    <dbReference type="NCBI Taxonomy" id="1510225"/>
    <lineage>
        <taxon>Archaea</taxon>
        <taxon>Methanobacteriati</taxon>
        <taxon>Methanobacteriota</taxon>
        <taxon>Stenosarchaea group</taxon>
        <taxon>Halobacteria</taxon>
        <taxon>Halobacteriales</taxon>
        <taxon>Haloarculaceae</taxon>
        <taxon>Halovenus</taxon>
    </lineage>
</organism>
<name>A0ABD5W1A9_9EURY</name>
<evidence type="ECO:0000313" key="4">
    <source>
        <dbReference type="EMBL" id="MFC7059271.1"/>
    </source>
</evidence>
<dbReference type="Gene3D" id="3.10.580.10">
    <property type="entry name" value="CBS-domain"/>
    <property type="match status" value="1"/>
</dbReference>
<dbReference type="InterPro" id="IPR051257">
    <property type="entry name" value="Diverse_CBS-Domain"/>
</dbReference>
<dbReference type="Pfam" id="PF00571">
    <property type="entry name" value="CBS"/>
    <property type="match status" value="2"/>
</dbReference>
<comment type="caution">
    <text evidence="4">The sequence shown here is derived from an EMBL/GenBank/DDBJ whole genome shotgun (WGS) entry which is preliminary data.</text>
</comment>
<dbReference type="InterPro" id="IPR000644">
    <property type="entry name" value="CBS_dom"/>
</dbReference>
<evidence type="ECO:0000256" key="1">
    <source>
        <dbReference type="ARBA" id="ARBA00023122"/>
    </source>
</evidence>
<keyword evidence="5" id="KW-1185">Reference proteome</keyword>
<reference evidence="4 5" key="1">
    <citation type="journal article" date="2019" name="Int. J. Syst. Evol. Microbiol.">
        <title>The Global Catalogue of Microorganisms (GCM) 10K type strain sequencing project: providing services to taxonomists for standard genome sequencing and annotation.</title>
        <authorList>
            <consortium name="The Broad Institute Genomics Platform"/>
            <consortium name="The Broad Institute Genome Sequencing Center for Infectious Disease"/>
            <person name="Wu L."/>
            <person name="Ma J."/>
        </authorList>
    </citation>
    <scope>NUCLEOTIDE SEQUENCE [LARGE SCALE GENOMIC DNA]</scope>
    <source>
        <strain evidence="4 5">JCM 30072</strain>
    </source>
</reference>
<protein>
    <submittedName>
        <fullName evidence="4">Cyclic nucleotide-binding/CBS domain-containing protein</fullName>
    </submittedName>
</protein>
<evidence type="ECO:0000259" key="3">
    <source>
        <dbReference type="PROSITE" id="PS51371"/>
    </source>
</evidence>
<proteinExistence type="predicted"/>